<accession>A0ABY6IYA9</accession>
<keyword evidence="1 2" id="KW-0597">Phosphoprotein</keyword>
<dbReference type="SUPFAM" id="SSF52172">
    <property type="entry name" value="CheY-like"/>
    <property type="match status" value="1"/>
</dbReference>
<gene>
    <name evidence="4" type="ORF">MKQ68_19980</name>
</gene>
<dbReference type="Proteomes" id="UP001162741">
    <property type="component" value="Chromosome"/>
</dbReference>
<dbReference type="PANTHER" id="PTHR44591">
    <property type="entry name" value="STRESS RESPONSE REGULATOR PROTEIN 1"/>
    <property type="match status" value="1"/>
</dbReference>
<feature type="modified residue" description="4-aspartylphosphate" evidence="2">
    <location>
        <position position="53"/>
    </location>
</feature>
<dbReference type="PROSITE" id="PS50110">
    <property type="entry name" value="RESPONSE_REGULATORY"/>
    <property type="match status" value="1"/>
</dbReference>
<dbReference type="PANTHER" id="PTHR44591:SF23">
    <property type="entry name" value="CHEY SUBFAMILY"/>
    <property type="match status" value="1"/>
</dbReference>
<dbReference type="InterPro" id="IPR050595">
    <property type="entry name" value="Bact_response_regulator"/>
</dbReference>
<dbReference type="CDD" id="cd00156">
    <property type="entry name" value="REC"/>
    <property type="match status" value="1"/>
</dbReference>
<sequence>MTHTILLIEDNLGISANMKSLLELHEYDVLTAHNGADGASIAKAQRPDLVISDIYMPSCDGYELLDMFLEDEEMRDIPVIMVSGRAEMSDADLAISKGAAGYMTKPFMFKSLHATIRKVLDARHEPVA</sequence>
<dbReference type="EMBL" id="CP107006">
    <property type="protein sequence ID" value="UYQ92367.1"/>
    <property type="molecule type" value="Genomic_DNA"/>
</dbReference>
<proteinExistence type="predicted"/>
<dbReference type="Gene3D" id="3.40.50.2300">
    <property type="match status" value="1"/>
</dbReference>
<dbReference type="SMART" id="SM00448">
    <property type="entry name" value="REC"/>
    <property type="match status" value="1"/>
</dbReference>
<name>A0ABY6IYA9_9BACT</name>
<protein>
    <submittedName>
        <fullName evidence="4">Response regulator</fullName>
    </submittedName>
</protein>
<reference evidence="4" key="1">
    <citation type="submission" date="2022-10" db="EMBL/GenBank/DDBJ databases">
        <title>Chitinophaga sp. nov., isolated from soil.</title>
        <authorList>
            <person name="Jeon C.O."/>
        </authorList>
    </citation>
    <scope>NUCLEOTIDE SEQUENCE</scope>
    <source>
        <strain evidence="4">R8</strain>
    </source>
</reference>
<evidence type="ECO:0000259" key="3">
    <source>
        <dbReference type="PROSITE" id="PS50110"/>
    </source>
</evidence>
<dbReference type="Pfam" id="PF00072">
    <property type="entry name" value="Response_reg"/>
    <property type="match status" value="1"/>
</dbReference>
<evidence type="ECO:0000313" key="5">
    <source>
        <dbReference type="Proteomes" id="UP001162741"/>
    </source>
</evidence>
<dbReference type="RefSeq" id="WP_264280638.1">
    <property type="nucleotide sequence ID" value="NZ_CP107006.1"/>
</dbReference>
<dbReference type="InterPro" id="IPR011006">
    <property type="entry name" value="CheY-like_superfamily"/>
</dbReference>
<evidence type="ECO:0000256" key="1">
    <source>
        <dbReference type="ARBA" id="ARBA00022553"/>
    </source>
</evidence>
<evidence type="ECO:0000256" key="2">
    <source>
        <dbReference type="PROSITE-ProRule" id="PRU00169"/>
    </source>
</evidence>
<organism evidence="4 5">
    <name type="scientific">Chitinophaga horti</name>
    <dbReference type="NCBI Taxonomy" id="2920382"/>
    <lineage>
        <taxon>Bacteria</taxon>
        <taxon>Pseudomonadati</taxon>
        <taxon>Bacteroidota</taxon>
        <taxon>Chitinophagia</taxon>
        <taxon>Chitinophagales</taxon>
        <taxon>Chitinophagaceae</taxon>
        <taxon>Chitinophaga</taxon>
    </lineage>
</organism>
<feature type="domain" description="Response regulatory" evidence="3">
    <location>
        <begin position="4"/>
        <end position="120"/>
    </location>
</feature>
<dbReference type="InterPro" id="IPR001789">
    <property type="entry name" value="Sig_transdc_resp-reg_receiver"/>
</dbReference>
<evidence type="ECO:0000313" key="4">
    <source>
        <dbReference type="EMBL" id="UYQ92367.1"/>
    </source>
</evidence>
<keyword evidence="5" id="KW-1185">Reference proteome</keyword>